<dbReference type="InterPro" id="IPR012312">
    <property type="entry name" value="Hemerythrin-like"/>
</dbReference>
<organism evidence="2 3">
    <name type="scientific">Herbidospora galbida</name>
    <dbReference type="NCBI Taxonomy" id="2575442"/>
    <lineage>
        <taxon>Bacteria</taxon>
        <taxon>Bacillati</taxon>
        <taxon>Actinomycetota</taxon>
        <taxon>Actinomycetes</taxon>
        <taxon>Streptosporangiales</taxon>
        <taxon>Streptosporangiaceae</taxon>
        <taxon>Herbidospora</taxon>
    </lineage>
</organism>
<dbReference type="Gene3D" id="1.20.120.520">
    <property type="entry name" value="nmb1532 protein domain like"/>
    <property type="match status" value="1"/>
</dbReference>
<sequence>MSIDMTMMYVLHDALRRELDRIARLTETPDGLLKATVTWELFTTYLHIHHTSEDDALWPALRKVVPETDLALLDAMEAEHAVIDPALAAVESSGFDDLAENVAVLRDRLTAHLRHEERETLPLIAATLPEEEWARFGALHRQRVGDDTARYLPWMLDSAADDLADRVLNSLPESIRTAYRDDWLPAYRAIRVTSRESDTSRES</sequence>
<evidence type="ECO:0000313" key="2">
    <source>
        <dbReference type="EMBL" id="TKK87940.1"/>
    </source>
</evidence>
<dbReference type="AlphaFoldDB" id="A0A4U3MGL5"/>
<accession>A0A4U3MGL5</accession>
<keyword evidence="3" id="KW-1185">Reference proteome</keyword>
<dbReference type="OrthoDB" id="5197650at2"/>
<name>A0A4U3MGL5_9ACTN</name>
<gene>
    <name evidence="2" type="ORF">FDA94_15365</name>
</gene>
<evidence type="ECO:0000313" key="3">
    <source>
        <dbReference type="Proteomes" id="UP000308705"/>
    </source>
</evidence>
<protein>
    <submittedName>
        <fullName evidence="2">Hemerythrin domain-containing protein</fullName>
    </submittedName>
</protein>
<evidence type="ECO:0000259" key="1">
    <source>
        <dbReference type="Pfam" id="PF01814"/>
    </source>
</evidence>
<dbReference type="Proteomes" id="UP000308705">
    <property type="component" value="Unassembled WGS sequence"/>
</dbReference>
<dbReference type="CDD" id="cd12108">
    <property type="entry name" value="Hr-like"/>
    <property type="match status" value="1"/>
</dbReference>
<reference evidence="2 3" key="1">
    <citation type="submission" date="2019-04" db="EMBL/GenBank/DDBJ databases">
        <title>Herbidospora sp. NEAU-GS14.nov., a novel actinomycete isolated from soil.</title>
        <authorList>
            <person name="Han L."/>
        </authorList>
    </citation>
    <scope>NUCLEOTIDE SEQUENCE [LARGE SCALE GENOMIC DNA]</scope>
    <source>
        <strain evidence="2 3">NEAU-GS14</strain>
    </source>
</reference>
<dbReference type="EMBL" id="SZQA01000013">
    <property type="protein sequence ID" value="TKK87940.1"/>
    <property type="molecule type" value="Genomic_DNA"/>
</dbReference>
<dbReference type="Pfam" id="PF01814">
    <property type="entry name" value="Hemerythrin"/>
    <property type="match status" value="1"/>
</dbReference>
<dbReference type="RefSeq" id="WP_137247737.1">
    <property type="nucleotide sequence ID" value="NZ_SZQA01000013.1"/>
</dbReference>
<feature type="domain" description="Hemerythrin-like" evidence="1">
    <location>
        <begin position="10"/>
        <end position="124"/>
    </location>
</feature>
<proteinExistence type="predicted"/>
<comment type="caution">
    <text evidence="2">The sequence shown here is derived from an EMBL/GenBank/DDBJ whole genome shotgun (WGS) entry which is preliminary data.</text>
</comment>